<organism evidence="3 4">
    <name type="scientific">Scyliorhinus torazame</name>
    <name type="common">Cloudy catshark</name>
    <name type="synonym">Catulus torazame</name>
    <dbReference type="NCBI Taxonomy" id="75743"/>
    <lineage>
        <taxon>Eukaryota</taxon>
        <taxon>Metazoa</taxon>
        <taxon>Chordata</taxon>
        <taxon>Craniata</taxon>
        <taxon>Vertebrata</taxon>
        <taxon>Chondrichthyes</taxon>
        <taxon>Elasmobranchii</taxon>
        <taxon>Galeomorphii</taxon>
        <taxon>Galeoidea</taxon>
        <taxon>Carcharhiniformes</taxon>
        <taxon>Scyliorhinidae</taxon>
        <taxon>Scyliorhinus</taxon>
    </lineage>
</organism>
<dbReference type="InterPro" id="IPR051559">
    <property type="entry name" value="HIF_prolyl_hydroxylases"/>
</dbReference>
<dbReference type="Proteomes" id="UP000288216">
    <property type="component" value="Unassembled WGS sequence"/>
</dbReference>
<dbReference type="EMBL" id="BFAA01013040">
    <property type="protein sequence ID" value="GCB78087.1"/>
    <property type="molecule type" value="Genomic_DNA"/>
</dbReference>
<feature type="compositionally biased region" description="Low complexity" evidence="2">
    <location>
        <begin position="154"/>
        <end position="170"/>
    </location>
</feature>
<name>A0A401PY58_SCYTO</name>
<evidence type="ECO:0000256" key="2">
    <source>
        <dbReference type="SAM" id="MobiDB-lite"/>
    </source>
</evidence>
<dbReference type="AlphaFoldDB" id="A0A401PY58"/>
<dbReference type="Gene3D" id="2.60.120.620">
    <property type="entry name" value="q2cbj1_9rhob like domain"/>
    <property type="match status" value="1"/>
</dbReference>
<feature type="compositionally biased region" description="Basic and acidic residues" evidence="2">
    <location>
        <begin position="64"/>
        <end position="77"/>
    </location>
</feature>
<gene>
    <name evidence="3" type="ORF">scyTo_0018555</name>
</gene>
<protein>
    <submittedName>
        <fullName evidence="3">Uncharacterized protein</fullName>
    </submittedName>
</protein>
<dbReference type="GO" id="GO:0071456">
    <property type="term" value="P:cellular response to hypoxia"/>
    <property type="evidence" value="ECO:0007669"/>
    <property type="project" value="TreeGrafter"/>
</dbReference>
<dbReference type="OrthoDB" id="76265at2759"/>
<feature type="region of interest" description="Disordered" evidence="2">
    <location>
        <begin position="1"/>
        <end position="46"/>
    </location>
</feature>
<sequence>MQQQDSGCRKQERLGNESGSRHLGCSEGEAAASTRTRFEEEKQARDRLCSKTEAKWLDFGEPDYLLHQENGTRERNRAAGGKRASLPETCSQAPEVRGMENQPGGTGLRGAMGTRRRLGKVAAEPGSASAALMPGGSAGGSHRRAAEPERAAELQRPPAEAEGASGLSEASDWAVRRVAASDSWHRLEPRWEHEDRAGAPLADCDCAEPLLKRPCSQQVNKQVDMSLTYNTKPPHASTEHSPPAVQTQIATLLRGDSLDPLNIKSSGSLENDSEVKRKDDGSEDELPKCSKGVSNNREDQCQLKCESWVVSDIVNKQICAKTTSSKRMNLSRLVLDHIAPCMNQYGLCFVDNFLGHKVGDKILQEVVTLYQSGSFEDGTLAGQSTSSDREVTAPTGTSNKTIRGDKIMWVQGTEPGCASIGLLMQRMDKLILHADGNLGHYRIRGRHKVSN</sequence>
<dbReference type="PANTHER" id="PTHR12907">
    <property type="entry name" value="EGL NINE HOMOLOG-RELATED"/>
    <property type="match status" value="1"/>
</dbReference>
<feature type="compositionally biased region" description="Basic and acidic residues" evidence="2">
    <location>
        <begin position="144"/>
        <end position="153"/>
    </location>
</feature>
<dbReference type="STRING" id="75743.A0A401PY58"/>
<dbReference type="GO" id="GO:0031418">
    <property type="term" value="F:L-ascorbic acid binding"/>
    <property type="evidence" value="ECO:0007669"/>
    <property type="project" value="UniProtKB-KW"/>
</dbReference>
<feature type="compositionally biased region" description="Basic and acidic residues" evidence="2">
    <location>
        <begin position="36"/>
        <end position="46"/>
    </location>
</feature>
<keyword evidence="1" id="KW-0847">Vitamin C</keyword>
<feature type="region of interest" description="Disordered" evidence="2">
    <location>
        <begin position="261"/>
        <end position="295"/>
    </location>
</feature>
<reference evidence="3 4" key="1">
    <citation type="journal article" date="2018" name="Nat. Ecol. Evol.">
        <title>Shark genomes provide insights into elasmobranch evolution and the origin of vertebrates.</title>
        <authorList>
            <person name="Hara Y"/>
            <person name="Yamaguchi K"/>
            <person name="Onimaru K"/>
            <person name="Kadota M"/>
            <person name="Koyanagi M"/>
            <person name="Keeley SD"/>
            <person name="Tatsumi K"/>
            <person name="Tanaka K"/>
            <person name="Motone F"/>
            <person name="Kageyama Y"/>
            <person name="Nozu R"/>
            <person name="Adachi N"/>
            <person name="Nishimura O"/>
            <person name="Nakagawa R"/>
            <person name="Tanegashima C"/>
            <person name="Kiyatake I"/>
            <person name="Matsumoto R"/>
            <person name="Murakumo K"/>
            <person name="Nishida K"/>
            <person name="Terakita A"/>
            <person name="Kuratani S"/>
            <person name="Sato K"/>
            <person name="Hyodo S Kuraku.S."/>
        </authorList>
    </citation>
    <scope>NUCLEOTIDE SEQUENCE [LARGE SCALE GENOMIC DNA]</scope>
</reference>
<feature type="compositionally biased region" description="Basic and acidic residues" evidence="2">
    <location>
        <begin position="273"/>
        <end position="288"/>
    </location>
</feature>
<proteinExistence type="predicted"/>
<evidence type="ECO:0000313" key="3">
    <source>
        <dbReference type="EMBL" id="GCB78087.1"/>
    </source>
</evidence>
<dbReference type="GO" id="GO:0005634">
    <property type="term" value="C:nucleus"/>
    <property type="evidence" value="ECO:0007669"/>
    <property type="project" value="TreeGrafter"/>
</dbReference>
<accession>A0A401PY58</accession>
<feature type="region of interest" description="Disordered" evidence="2">
    <location>
        <begin position="64"/>
        <end position="170"/>
    </location>
</feature>
<evidence type="ECO:0000313" key="4">
    <source>
        <dbReference type="Proteomes" id="UP000288216"/>
    </source>
</evidence>
<comment type="caution">
    <text evidence="3">The sequence shown here is derived from an EMBL/GenBank/DDBJ whole genome shotgun (WGS) entry which is preliminary data.</text>
</comment>
<dbReference type="GO" id="GO:0031545">
    <property type="term" value="F:peptidyl-proline 4-dioxygenase activity"/>
    <property type="evidence" value="ECO:0007669"/>
    <property type="project" value="TreeGrafter"/>
</dbReference>
<keyword evidence="4" id="KW-1185">Reference proteome</keyword>
<dbReference type="GO" id="GO:0008198">
    <property type="term" value="F:ferrous iron binding"/>
    <property type="evidence" value="ECO:0007669"/>
    <property type="project" value="TreeGrafter"/>
</dbReference>
<dbReference type="PANTHER" id="PTHR12907:SF26">
    <property type="entry name" value="HIF PROLYL HYDROXYLASE, ISOFORM C"/>
    <property type="match status" value="1"/>
</dbReference>
<dbReference type="GO" id="GO:0005737">
    <property type="term" value="C:cytoplasm"/>
    <property type="evidence" value="ECO:0007669"/>
    <property type="project" value="TreeGrafter"/>
</dbReference>
<evidence type="ECO:0000256" key="1">
    <source>
        <dbReference type="ARBA" id="ARBA00022896"/>
    </source>
</evidence>
<dbReference type="OMA" id="HIAPCMN"/>